<evidence type="ECO:0000256" key="2">
    <source>
        <dbReference type="ARBA" id="ARBA00022771"/>
    </source>
</evidence>
<dbReference type="OrthoDB" id="782308at2759"/>
<accession>A0A2I0A729</accession>
<evidence type="ECO:0000256" key="4">
    <source>
        <dbReference type="PROSITE-ProRule" id="PRU00325"/>
    </source>
</evidence>
<dbReference type="AlphaFoldDB" id="A0A2I0A729"/>
<dbReference type="Pfam" id="PF10551">
    <property type="entry name" value="MULE"/>
    <property type="match status" value="1"/>
</dbReference>
<evidence type="ECO:0000256" key="5">
    <source>
        <dbReference type="SAM" id="Phobius"/>
    </source>
</evidence>
<evidence type="ECO:0000259" key="6">
    <source>
        <dbReference type="PROSITE" id="PS50966"/>
    </source>
</evidence>
<dbReference type="InterPro" id="IPR004330">
    <property type="entry name" value="FAR1_DNA_bnd_dom"/>
</dbReference>
<dbReference type="InterPro" id="IPR018289">
    <property type="entry name" value="MULE_transposase_dom"/>
</dbReference>
<evidence type="ECO:0000313" key="8">
    <source>
        <dbReference type="Proteomes" id="UP000236161"/>
    </source>
</evidence>
<dbReference type="InterPro" id="IPR006564">
    <property type="entry name" value="Znf_PMZ"/>
</dbReference>
<dbReference type="Proteomes" id="UP000236161">
    <property type="component" value="Unassembled WGS sequence"/>
</dbReference>
<feature type="domain" description="SWIM-type" evidence="6">
    <location>
        <begin position="522"/>
        <end position="558"/>
    </location>
</feature>
<evidence type="ECO:0000256" key="1">
    <source>
        <dbReference type="ARBA" id="ARBA00022723"/>
    </source>
</evidence>
<sequence>MLSNILHYILIQGLAKTESCDVLKLPEILRTPVHNEDQAYDIYSKYAFLTGFSVRKSHNGYWPGTRKPRNREYVCSRAGFKNSEKANETEQLKFTKLDGRCGCLAMVRFKVDISGNWWIDKLIEEHNHDLASPEKRHLLRSHRAIHEADAAALRTLSKVGIRTIDAFSYITQQAGDNYVNRERLQRIEAGDAFSLLKIFRERRCVDPFFDWDVKLDEDQRLTNFLWVDGKCKMDYDAFGDVVIFDTSYRMNKYNFVFAHFIGVNNHWQDIFFGSTFLIDETVNSFEWLFQSFLTMMNEKQPITIFTDQNEAMCKAIHNAFPKTRHRLCQWHILKNVRSMVHVIEDNDQVRDLFYQCMRSCDTPEEFEMKWAEMLGKGGLHEHVWLCNLYKIRHKWSTAMNKDVFDMGILSTQRSESSNNICHDISKPTSTLTDCFLGLERAIVQWRQVEADEDFKCSQNCATPTVQHSPLLNQAREVYTVKIYNIFQKSLMNGACGSRAIEVSEGENMKVYLVGRFGDQKEYRVSFNTVSLDVNCTCKKFETVGLLCSHALRVLTMMNVMVLPDQYIVKRWTKNARKNIYYISERPTCDNQSQSQEFLNYANRFSYQLIMKAQGSECTRKLFVEHMDRLDAAINNKMECHGMLPTFETKSPRRVMDVLLRDPPKKSKGVSNAQLKGGWEKNSRKRGMMLLIKSIFILLILIYVTYILTISYYSKESNIRTTAFNCACTGSLNASYISRL</sequence>
<keyword evidence="2 4" id="KW-0863">Zinc-finger</keyword>
<dbReference type="Pfam" id="PF03101">
    <property type="entry name" value="FAR1"/>
    <property type="match status" value="1"/>
</dbReference>
<gene>
    <name evidence="7" type="primary">FRS5</name>
    <name evidence="7" type="ORF">AXF42_Ash002702</name>
</gene>
<evidence type="ECO:0000313" key="7">
    <source>
        <dbReference type="EMBL" id="PKA51338.1"/>
    </source>
</evidence>
<dbReference type="PROSITE" id="PS50966">
    <property type="entry name" value="ZF_SWIM"/>
    <property type="match status" value="1"/>
</dbReference>
<dbReference type="InterPro" id="IPR007527">
    <property type="entry name" value="Znf_SWIM"/>
</dbReference>
<keyword evidence="5" id="KW-0472">Membrane</keyword>
<keyword evidence="8" id="KW-1185">Reference proteome</keyword>
<dbReference type="GO" id="GO:0008270">
    <property type="term" value="F:zinc ion binding"/>
    <property type="evidence" value="ECO:0007669"/>
    <property type="project" value="UniProtKB-KW"/>
</dbReference>
<evidence type="ECO:0000256" key="3">
    <source>
        <dbReference type="ARBA" id="ARBA00022833"/>
    </source>
</evidence>
<feature type="transmembrane region" description="Helical" evidence="5">
    <location>
        <begin position="689"/>
        <end position="712"/>
    </location>
</feature>
<keyword evidence="5" id="KW-0812">Transmembrane</keyword>
<protein>
    <submittedName>
        <fullName evidence="7">Protein FAR1-like sequence 5</fullName>
    </submittedName>
</protein>
<keyword evidence="5" id="KW-1133">Transmembrane helix</keyword>
<keyword evidence="3" id="KW-0862">Zinc</keyword>
<keyword evidence="1" id="KW-0479">Metal-binding</keyword>
<name>A0A2I0A729_9ASPA</name>
<dbReference type="Pfam" id="PF04434">
    <property type="entry name" value="SWIM"/>
    <property type="match status" value="1"/>
</dbReference>
<dbReference type="PANTHER" id="PTHR47718:SF17">
    <property type="entry name" value="PROTEIN FAR1-RELATED SEQUENCE 5-LIKE"/>
    <property type="match status" value="1"/>
</dbReference>
<dbReference type="EMBL" id="KZ452013">
    <property type="protein sequence ID" value="PKA51338.1"/>
    <property type="molecule type" value="Genomic_DNA"/>
</dbReference>
<dbReference type="SMART" id="SM00575">
    <property type="entry name" value="ZnF_PMZ"/>
    <property type="match status" value="1"/>
</dbReference>
<dbReference type="PANTHER" id="PTHR47718">
    <property type="entry name" value="OS01G0519700 PROTEIN"/>
    <property type="match status" value="1"/>
</dbReference>
<dbReference type="STRING" id="1088818.A0A2I0A729"/>
<reference evidence="7 8" key="1">
    <citation type="journal article" date="2017" name="Nature">
        <title>The Apostasia genome and the evolution of orchids.</title>
        <authorList>
            <person name="Zhang G.Q."/>
            <person name="Liu K.W."/>
            <person name="Li Z."/>
            <person name="Lohaus R."/>
            <person name="Hsiao Y.Y."/>
            <person name="Niu S.C."/>
            <person name="Wang J.Y."/>
            <person name="Lin Y.C."/>
            <person name="Xu Q."/>
            <person name="Chen L.J."/>
            <person name="Yoshida K."/>
            <person name="Fujiwara S."/>
            <person name="Wang Z.W."/>
            <person name="Zhang Y.Q."/>
            <person name="Mitsuda N."/>
            <person name="Wang M."/>
            <person name="Liu G.H."/>
            <person name="Pecoraro L."/>
            <person name="Huang H.X."/>
            <person name="Xiao X.J."/>
            <person name="Lin M."/>
            <person name="Wu X.Y."/>
            <person name="Wu W.L."/>
            <person name="Chen Y.Y."/>
            <person name="Chang S.B."/>
            <person name="Sakamoto S."/>
            <person name="Ohme-Takagi M."/>
            <person name="Yagi M."/>
            <person name="Zeng S.J."/>
            <person name="Shen C.Y."/>
            <person name="Yeh C.M."/>
            <person name="Luo Y.B."/>
            <person name="Tsai W.C."/>
            <person name="Van de Peer Y."/>
            <person name="Liu Z.J."/>
        </authorList>
    </citation>
    <scope>NUCLEOTIDE SEQUENCE [LARGE SCALE GENOMIC DNA]</scope>
    <source>
        <strain evidence="8">cv. Shenzhen</strain>
        <tissue evidence="7">Stem</tissue>
    </source>
</reference>
<proteinExistence type="predicted"/>
<organism evidence="7 8">
    <name type="scientific">Apostasia shenzhenica</name>
    <dbReference type="NCBI Taxonomy" id="1088818"/>
    <lineage>
        <taxon>Eukaryota</taxon>
        <taxon>Viridiplantae</taxon>
        <taxon>Streptophyta</taxon>
        <taxon>Embryophyta</taxon>
        <taxon>Tracheophyta</taxon>
        <taxon>Spermatophyta</taxon>
        <taxon>Magnoliopsida</taxon>
        <taxon>Liliopsida</taxon>
        <taxon>Asparagales</taxon>
        <taxon>Orchidaceae</taxon>
        <taxon>Apostasioideae</taxon>
        <taxon>Apostasia</taxon>
    </lineage>
</organism>